<dbReference type="CDD" id="cd11354">
    <property type="entry name" value="AmyAc_bac_CMD_like"/>
    <property type="match status" value="1"/>
</dbReference>
<dbReference type="InterPro" id="IPR006047">
    <property type="entry name" value="GH13_cat_dom"/>
</dbReference>
<organism evidence="4 5">
    <name type="scientific">Corynebacterium aquilae DSM 44791</name>
    <dbReference type="NCBI Taxonomy" id="1431546"/>
    <lineage>
        <taxon>Bacteria</taxon>
        <taxon>Bacillati</taxon>
        <taxon>Actinomycetota</taxon>
        <taxon>Actinomycetes</taxon>
        <taxon>Mycobacteriales</taxon>
        <taxon>Corynebacteriaceae</taxon>
        <taxon>Corynebacterium</taxon>
    </lineage>
</organism>
<feature type="domain" description="Glycosyl hydrolase family 13 catalytic" evidence="3">
    <location>
        <begin position="11"/>
        <end position="337"/>
    </location>
</feature>
<dbReference type="GO" id="GO:0016853">
    <property type="term" value="F:isomerase activity"/>
    <property type="evidence" value="ECO:0007669"/>
    <property type="project" value="UniProtKB-KW"/>
</dbReference>
<reference evidence="4 5" key="1">
    <citation type="submission" date="2014-08" db="EMBL/GenBank/DDBJ databases">
        <title>Complete genome sequence of Corynebacterium aquilae S-613T(T) (=DSM 44791(T)), isolated from the choana of a healthy golden eagle.</title>
        <authorList>
            <person name="Ruckert C."/>
            <person name="Albersmeier A."/>
            <person name="Winkler A."/>
            <person name="Kalinowski J."/>
        </authorList>
    </citation>
    <scope>NUCLEOTIDE SEQUENCE [LARGE SCALE GENOMIC DNA]</scope>
    <source>
        <strain evidence="4 5">S-613</strain>
    </source>
</reference>
<keyword evidence="5" id="KW-1185">Reference proteome</keyword>
<sequence>MSFSDHAILWHVYPLGFVGAPIRPESPEDRGVGHRWGHLVAFLDYAQQLGTNVIQLGPIFQSASHGYDTLDFFAIDDRLGDEADFVEFIAECESRGLKVIVDGVFNHVAAGSQYDTAPLVSDTVFEGHGSLRELDHSRAEVVDLVVEVMSYWCERGVAGWRLDAAYAMPPEFWAQVVPRVRERFPQAWFVGEMIHGDYADYVQRSGLDSVTQYELWKAVWSSIKDRNFFELEWSLRRHNEFCAVFRPMTFVGNHDVNRIATTVGADGAALAHAVLLTVPGVPELYYGDEQGFTGTKFERVGGDDEVRPSFPQSPSQFSPLGEKMHRWVQLLISVRRRHPWLVDARVETLEVTNEQLGYAVIGAEDSQRVEVWLDVAAGSARVVESGQVVAEYPHC</sequence>
<protein>
    <submittedName>
        <fullName evidence="4">Alpha-amylase</fullName>
    </submittedName>
</protein>
<evidence type="ECO:0000256" key="1">
    <source>
        <dbReference type="ARBA" id="ARBA00022801"/>
    </source>
</evidence>
<dbReference type="Pfam" id="PF00128">
    <property type="entry name" value="Alpha-amylase"/>
    <property type="match status" value="2"/>
</dbReference>
<dbReference type="Proteomes" id="UP000185478">
    <property type="component" value="Chromosome"/>
</dbReference>
<dbReference type="STRING" id="1431546.CAQU_03920"/>
<evidence type="ECO:0000313" key="4">
    <source>
        <dbReference type="EMBL" id="APT84357.1"/>
    </source>
</evidence>
<evidence type="ECO:0000259" key="3">
    <source>
        <dbReference type="SMART" id="SM00642"/>
    </source>
</evidence>
<keyword evidence="2" id="KW-0326">Glycosidase</keyword>
<dbReference type="GO" id="GO:0016798">
    <property type="term" value="F:hydrolase activity, acting on glycosyl bonds"/>
    <property type="evidence" value="ECO:0007669"/>
    <property type="project" value="UniProtKB-KW"/>
</dbReference>
<dbReference type="SMART" id="SM00642">
    <property type="entry name" value="Aamy"/>
    <property type="match status" value="1"/>
</dbReference>
<keyword evidence="1" id="KW-0378">Hydrolase</keyword>
<dbReference type="InterPro" id="IPR017853">
    <property type="entry name" value="GH"/>
</dbReference>
<evidence type="ECO:0000313" key="5">
    <source>
        <dbReference type="Proteomes" id="UP000185478"/>
    </source>
</evidence>
<dbReference type="PANTHER" id="PTHR10357">
    <property type="entry name" value="ALPHA-AMYLASE FAMILY MEMBER"/>
    <property type="match status" value="1"/>
</dbReference>
<dbReference type="GO" id="GO:0005975">
    <property type="term" value="P:carbohydrate metabolic process"/>
    <property type="evidence" value="ECO:0007669"/>
    <property type="project" value="InterPro"/>
</dbReference>
<dbReference type="SUPFAM" id="SSF51445">
    <property type="entry name" value="(Trans)glycosidases"/>
    <property type="match status" value="1"/>
</dbReference>
<dbReference type="RefSeq" id="WP_075725370.1">
    <property type="nucleotide sequence ID" value="NZ_CP009245.1"/>
</dbReference>
<evidence type="ECO:0000256" key="2">
    <source>
        <dbReference type="ARBA" id="ARBA00023295"/>
    </source>
</evidence>
<gene>
    <name evidence="4" type="ORF">CAQU_03920</name>
</gene>
<name>A0A1L7CEV5_9CORY</name>
<accession>A0A1L7CEV5</accession>
<proteinExistence type="predicted"/>
<dbReference type="KEGG" id="caqu:CAQU_03920"/>
<dbReference type="AlphaFoldDB" id="A0A1L7CEV5"/>
<dbReference type="EMBL" id="CP009245">
    <property type="protein sequence ID" value="APT84357.1"/>
    <property type="molecule type" value="Genomic_DNA"/>
</dbReference>
<dbReference type="Gene3D" id="3.20.20.80">
    <property type="entry name" value="Glycosidases"/>
    <property type="match status" value="1"/>
</dbReference>
<dbReference type="PANTHER" id="PTHR10357:SF210">
    <property type="entry name" value="MALTODEXTRIN GLUCOSIDASE"/>
    <property type="match status" value="1"/>
</dbReference>